<gene>
    <name evidence="2" type="ORF">HDU87_001113</name>
</gene>
<evidence type="ECO:0000313" key="3">
    <source>
        <dbReference type="Proteomes" id="UP001212152"/>
    </source>
</evidence>
<evidence type="ECO:0000256" key="1">
    <source>
        <dbReference type="SAM" id="MobiDB-lite"/>
    </source>
</evidence>
<keyword evidence="3" id="KW-1185">Reference proteome</keyword>
<dbReference type="Proteomes" id="UP001212152">
    <property type="component" value="Unassembled WGS sequence"/>
</dbReference>
<dbReference type="EMBL" id="JADGJQ010000012">
    <property type="protein sequence ID" value="KAJ3181503.1"/>
    <property type="molecule type" value="Genomic_DNA"/>
</dbReference>
<feature type="region of interest" description="Disordered" evidence="1">
    <location>
        <begin position="1"/>
        <end position="21"/>
    </location>
</feature>
<accession>A0AAD5XPI8</accession>
<reference evidence="2" key="1">
    <citation type="submission" date="2020-05" db="EMBL/GenBank/DDBJ databases">
        <title>Phylogenomic resolution of chytrid fungi.</title>
        <authorList>
            <person name="Stajich J.E."/>
            <person name="Amses K."/>
            <person name="Simmons R."/>
            <person name="Seto K."/>
            <person name="Myers J."/>
            <person name="Bonds A."/>
            <person name="Quandt C.A."/>
            <person name="Barry K."/>
            <person name="Liu P."/>
            <person name="Grigoriev I."/>
            <person name="Longcore J.E."/>
            <person name="James T.Y."/>
        </authorList>
    </citation>
    <scope>NUCLEOTIDE SEQUENCE</scope>
    <source>
        <strain evidence="2">JEL0379</strain>
    </source>
</reference>
<dbReference type="AlphaFoldDB" id="A0AAD5XPI8"/>
<comment type="caution">
    <text evidence="2">The sequence shown here is derived from an EMBL/GenBank/DDBJ whole genome shotgun (WGS) entry which is preliminary data.</text>
</comment>
<evidence type="ECO:0008006" key="4">
    <source>
        <dbReference type="Google" id="ProtNLM"/>
    </source>
</evidence>
<evidence type="ECO:0000313" key="2">
    <source>
        <dbReference type="EMBL" id="KAJ3181503.1"/>
    </source>
</evidence>
<sequence length="77" mass="8782">MSSNQQQMYPPQNAPHPQSMAQPQTVYVQGCQHQWVKTGTWTGMDWLMCCCFFPFNFCCCKPGQQEKCANCGLVNNN</sequence>
<organism evidence="2 3">
    <name type="scientific">Geranomyces variabilis</name>
    <dbReference type="NCBI Taxonomy" id="109894"/>
    <lineage>
        <taxon>Eukaryota</taxon>
        <taxon>Fungi</taxon>
        <taxon>Fungi incertae sedis</taxon>
        <taxon>Chytridiomycota</taxon>
        <taxon>Chytridiomycota incertae sedis</taxon>
        <taxon>Chytridiomycetes</taxon>
        <taxon>Spizellomycetales</taxon>
        <taxon>Powellomycetaceae</taxon>
        <taxon>Geranomyces</taxon>
    </lineage>
</organism>
<name>A0AAD5XPI8_9FUNG</name>
<proteinExistence type="predicted"/>
<protein>
    <recommendedName>
        <fullName evidence="4">Brain protein I3</fullName>
    </recommendedName>
</protein>